<dbReference type="CDD" id="cd19821">
    <property type="entry name" value="Bbox1_BBX-like"/>
    <property type="match status" value="1"/>
</dbReference>
<dbReference type="GO" id="GO:0008270">
    <property type="term" value="F:zinc ion binding"/>
    <property type="evidence" value="ECO:0007669"/>
    <property type="project" value="UniProtKB-KW"/>
</dbReference>
<evidence type="ECO:0000256" key="4">
    <source>
        <dbReference type="ARBA" id="ARBA00022737"/>
    </source>
</evidence>
<evidence type="ECO:0000256" key="3">
    <source>
        <dbReference type="ARBA" id="ARBA00022723"/>
    </source>
</evidence>
<comment type="subcellular location">
    <subcellularLocation>
        <location evidence="1 9">Nucleus</location>
    </subcellularLocation>
</comment>
<feature type="domain" description="CCT" evidence="12">
    <location>
        <begin position="343"/>
        <end position="385"/>
    </location>
</feature>
<evidence type="ECO:0000313" key="13">
    <source>
        <dbReference type="EMBL" id="AGI62028.1"/>
    </source>
</evidence>
<sequence length="412" mass="45692">MDLGFSMAKKPCEYCADAIAVIYCGADTANLCVSCDKHVHEANALSKKHLRFQICDKCGNQAASSRCAIHGLSLCSDCNSEVHSSGNGDGHRCVSIEGFSNCPCAVDLARLCGFEVDLRDFGECGDMGGLDLVFDESRGRRSEFVRQIGEMARRECRPGDAEGSSNGFSEVEFGFSSWLLDRGSDCVDCKEDDGVLEEGDLIWEYGSSEHASQIWDFNLGQSRELNVSSPLEVDHLSNNSSFFIKSYNDLLKENSSSNIDLLEGYFEHNCPSANVDVSSTNGIHHMPSQNLSIALKPSRSKSNPPASSSSSPHKEPCLGQKSLIVAELANHCKISREIFAEKRGDAMRRYREKRRMRRYEKRIRYESRKMRADTRERVKVVNARYSASVEDLATDCCFLDAQDIGTSPSVMQ</sequence>
<proteinExistence type="evidence at transcript level"/>
<dbReference type="PROSITE" id="PS50119">
    <property type="entry name" value="ZF_BBOX"/>
    <property type="match status" value="1"/>
</dbReference>
<keyword evidence="4" id="KW-0677">Repeat</keyword>
<evidence type="ECO:0000256" key="9">
    <source>
        <dbReference type="PROSITE-ProRule" id="PRU00357"/>
    </source>
</evidence>
<keyword evidence="7 9" id="KW-0539">Nucleus</keyword>
<dbReference type="AlphaFoldDB" id="M9QZ49"/>
<dbReference type="PROSITE" id="PS51017">
    <property type="entry name" value="CCT"/>
    <property type="match status" value="1"/>
</dbReference>
<reference evidence="13" key="1">
    <citation type="journal article" date="2013" name="Planta">
        <title>Global transcriptome analysis and identification of a CONSTANS-like gene family in the orchid Erycina pusilla.</title>
        <authorList>
            <person name="Chou M.L."/>
            <person name="Shih M.C."/>
            <person name="Chan M.T."/>
            <person name="Liao S.Y."/>
            <person name="Hsu C.T."/>
            <person name="Haung Y.T."/>
            <person name="Chen J.J."/>
            <person name="Liao D.C."/>
            <person name="Wu F.H."/>
            <person name="Lin C.S."/>
        </authorList>
    </citation>
    <scope>NUCLEOTIDE SEQUENCE</scope>
</reference>
<evidence type="ECO:0000259" key="12">
    <source>
        <dbReference type="PROSITE" id="PS51017"/>
    </source>
</evidence>
<evidence type="ECO:0000256" key="6">
    <source>
        <dbReference type="ARBA" id="ARBA00022833"/>
    </source>
</evidence>
<comment type="similarity">
    <text evidence="2">Belongs to the CONSTANS family.</text>
</comment>
<evidence type="ECO:0000256" key="1">
    <source>
        <dbReference type="ARBA" id="ARBA00004123"/>
    </source>
</evidence>
<dbReference type="InterPro" id="IPR010402">
    <property type="entry name" value="CCT_domain"/>
</dbReference>
<evidence type="ECO:0000256" key="8">
    <source>
        <dbReference type="PROSITE-ProRule" id="PRU00024"/>
    </source>
</evidence>
<dbReference type="GO" id="GO:0005634">
    <property type="term" value="C:nucleus"/>
    <property type="evidence" value="ECO:0007669"/>
    <property type="project" value="UniProtKB-SubCell"/>
</dbReference>
<keyword evidence="3" id="KW-0479">Metal-binding</keyword>
<reference evidence="13" key="2">
    <citation type="submission" date="2013-03" db="EMBL/GenBank/DDBJ databases">
        <authorList>
            <person name="Lin C.-S."/>
            <person name="Chan M.-T."/>
            <person name="Shih M.-C."/>
        </authorList>
    </citation>
    <scope>NUCLEOTIDE SEQUENCE</scope>
</reference>
<dbReference type="EMBL" id="KC836887">
    <property type="protein sequence ID" value="AGI62028.1"/>
    <property type="molecule type" value="mRNA"/>
</dbReference>
<accession>M9QZ49</accession>
<dbReference type="SMART" id="SM00336">
    <property type="entry name" value="BBOX"/>
    <property type="match status" value="1"/>
</dbReference>
<name>M9QZ49_9ASPA</name>
<keyword evidence="6" id="KW-0862">Zinc</keyword>
<feature type="domain" description="B box-type" evidence="11">
    <location>
        <begin position="7"/>
        <end position="54"/>
    </location>
</feature>
<dbReference type="GO" id="GO:0006355">
    <property type="term" value="P:regulation of DNA-templated transcription"/>
    <property type="evidence" value="ECO:0007669"/>
    <property type="project" value="UniProtKB-ARBA"/>
</dbReference>
<dbReference type="Pfam" id="PF06203">
    <property type="entry name" value="CCT"/>
    <property type="match status" value="1"/>
</dbReference>
<dbReference type="PANTHER" id="PTHR31717">
    <property type="entry name" value="ZINC FINGER PROTEIN CONSTANS-LIKE 10"/>
    <property type="match status" value="1"/>
</dbReference>
<feature type="compositionally biased region" description="Low complexity" evidence="10">
    <location>
        <begin position="296"/>
        <end position="311"/>
    </location>
</feature>
<dbReference type="InterPro" id="IPR000315">
    <property type="entry name" value="Znf_B-box"/>
</dbReference>
<evidence type="ECO:0000256" key="7">
    <source>
        <dbReference type="ARBA" id="ARBA00023242"/>
    </source>
</evidence>
<gene>
    <name evidence="13" type="primary">COL4</name>
</gene>
<evidence type="ECO:0000259" key="11">
    <source>
        <dbReference type="PROSITE" id="PS50119"/>
    </source>
</evidence>
<organism evidence="13">
    <name type="scientific">Erycina pusilla</name>
    <dbReference type="NCBI Taxonomy" id="154679"/>
    <lineage>
        <taxon>Eukaryota</taxon>
        <taxon>Viridiplantae</taxon>
        <taxon>Streptophyta</taxon>
        <taxon>Embryophyta</taxon>
        <taxon>Tracheophyta</taxon>
        <taxon>Spermatophyta</taxon>
        <taxon>Magnoliopsida</taxon>
        <taxon>Liliopsida</taxon>
        <taxon>Asparagales</taxon>
        <taxon>Orchidaceae</taxon>
        <taxon>Epidendroideae</taxon>
        <taxon>Cymbidieae</taxon>
        <taxon>Oncidiinae</taxon>
        <taxon>Erycina</taxon>
    </lineage>
</organism>
<keyword evidence="5 8" id="KW-0863">Zinc-finger</keyword>
<evidence type="ECO:0000256" key="5">
    <source>
        <dbReference type="ARBA" id="ARBA00022771"/>
    </source>
</evidence>
<protein>
    <submittedName>
        <fullName evidence="13">CONSTANS-like 4</fullName>
    </submittedName>
</protein>
<feature type="region of interest" description="Disordered" evidence="10">
    <location>
        <begin position="295"/>
        <end position="316"/>
    </location>
</feature>
<evidence type="ECO:0000256" key="2">
    <source>
        <dbReference type="ARBA" id="ARBA00010024"/>
    </source>
</evidence>
<evidence type="ECO:0000256" key="10">
    <source>
        <dbReference type="SAM" id="MobiDB-lite"/>
    </source>
</evidence>
<dbReference type="PANTHER" id="PTHR31717:SF45">
    <property type="entry name" value="ZINC FINGER PROTEIN CONSTANS-LIKE 14-RELATED"/>
    <property type="match status" value="1"/>
</dbReference>
<dbReference type="InterPro" id="IPR049808">
    <property type="entry name" value="CONSTANS-like_Bbox1"/>
</dbReference>